<dbReference type="Proteomes" id="UP000198228">
    <property type="component" value="Chromosome I"/>
</dbReference>
<evidence type="ECO:0000313" key="2">
    <source>
        <dbReference type="EMBL" id="SCE69485.1"/>
    </source>
</evidence>
<feature type="region of interest" description="Disordered" evidence="1">
    <location>
        <begin position="202"/>
        <end position="259"/>
    </location>
</feature>
<feature type="region of interest" description="Disordered" evidence="1">
    <location>
        <begin position="67"/>
        <end position="132"/>
    </location>
</feature>
<accession>A0A1C4UCQ1</accession>
<feature type="compositionally biased region" description="Low complexity" evidence="1">
    <location>
        <begin position="241"/>
        <end position="259"/>
    </location>
</feature>
<dbReference type="AlphaFoldDB" id="A0A1C4UCQ1"/>
<organism evidence="2 3">
    <name type="scientific">Micromonospora purpureochromogenes</name>
    <dbReference type="NCBI Taxonomy" id="47872"/>
    <lineage>
        <taxon>Bacteria</taxon>
        <taxon>Bacillati</taxon>
        <taxon>Actinomycetota</taxon>
        <taxon>Actinomycetes</taxon>
        <taxon>Micromonosporales</taxon>
        <taxon>Micromonosporaceae</taxon>
        <taxon>Micromonospora</taxon>
    </lineage>
</organism>
<protein>
    <submittedName>
        <fullName evidence="2">Uncharacterized protein</fullName>
    </submittedName>
</protein>
<evidence type="ECO:0000256" key="1">
    <source>
        <dbReference type="SAM" id="MobiDB-lite"/>
    </source>
</evidence>
<evidence type="ECO:0000313" key="3">
    <source>
        <dbReference type="Proteomes" id="UP000198228"/>
    </source>
</evidence>
<dbReference type="EMBL" id="LT607410">
    <property type="protein sequence ID" value="SCE69485.1"/>
    <property type="molecule type" value="Genomic_DNA"/>
</dbReference>
<sequence length="259" mass="27242">MAVRGGVRDCGLGDRLNGRAMSRRSCTDLSRRSRDRTADCRPEWENFLYVYQGSPERAARAAARARVRRSAVAPTPATQHARRLARRAGSPMGRRMTTGRFPVGWWAGSRPGRAATSPRGVGEGTPGPPAAAGRVAGLRLLRLRRGRSGSRMAVGPSAACGPGWLRWGAIPPTVDPGKPSRPPPDPPASVRAVKAVLTWRAGRRPAPPVGGSTADSEDGGVGRRVGLTHRQTDGCCPHPDSSASSVAPAAACRRSGVVT</sequence>
<reference evidence="2 3" key="1">
    <citation type="submission" date="2016-06" db="EMBL/GenBank/DDBJ databases">
        <authorList>
            <person name="Kjaerup R.B."/>
            <person name="Dalgaard T.S."/>
            <person name="Juul-Madsen H.R."/>
        </authorList>
    </citation>
    <scope>NUCLEOTIDE SEQUENCE [LARGE SCALE GENOMIC DNA]</scope>
    <source>
        <strain evidence="2 3">DSM 43821</strain>
    </source>
</reference>
<name>A0A1C4UCQ1_9ACTN</name>
<gene>
    <name evidence="2" type="ORF">GA0074696_0279</name>
</gene>
<proteinExistence type="predicted"/>